<protein>
    <submittedName>
        <fullName evidence="9">DMT family transporter</fullName>
    </submittedName>
</protein>
<keyword evidence="6 7" id="KW-0472">Membrane</keyword>
<dbReference type="PANTHER" id="PTHR42920">
    <property type="entry name" value="OS03G0707200 PROTEIN-RELATED"/>
    <property type="match status" value="1"/>
</dbReference>
<feature type="transmembrane region" description="Helical" evidence="7">
    <location>
        <begin position="145"/>
        <end position="164"/>
    </location>
</feature>
<organism evidence="9 10">
    <name type="scientific">Romboutsia weinsteinii</name>
    <dbReference type="NCBI Taxonomy" id="2020949"/>
    <lineage>
        <taxon>Bacteria</taxon>
        <taxon>Bacillati</taxon>
        <taxon>Bacillota</taxon>
        <taxon>Clostridia</taxon>
        <taxon>Peptostreptococcales</taxon>
        <taxon>Peptostreptococcaceae</taxon>
        <taxon>Romboutsia</taxon>
    </lineage>
</organism>
<keyword evidence="5 7" id="KW-1133">Transmembrane helix</keyword>
<sequence length="301" mass="32254">MTKKHSGEIGLIAVAIIWGSGFVGTQLSLDGGFRPIQILTLRFLLSTIILNIIFFKQIKENLCKGILISGSILGAVLCLSFAAQTVGLVYTTPSKNAFITAANVVIVPFIGFILYKRKLDKIGIISSIVALIGIGVLSLDEGVSVNIGDFLTLICAIGFAFHIFLTREFTLKYNSIALTSIQFMSAFLLSLILQIISGEGKIVATSAGYLGVIYLAIFGTTIGFLLQTICQKKVDGTKTAIILSTEAVFGTIFSIIILGEVITIKMIIGCILILGAIISAETKLSFLKPNKPDVDYSNDNT</sequence>
<dbReference type="GO" id="GO:0005886">
    <property type="term" value="C:plasma membrane"/>
    <property type="evidence" value="ECO:0007669"/>
    <property type="project" value="UniProtKB-SubCell"/>
</dbReference>
<dbReference type="PANTHER" id="PTHR42920:SF5">
    <property type="entry name" value="EAMA DOMAIN-CONTAINING PROTEIN"/>
    <property type="match status" value="1"/>
</dbReference>
<dbReference type="Pfam" id="PF00892">
    <property type="entry name" value="EamA"/>
    <property type="match status" value="2"/>
</dbReference>
<comment type="similarity">
    <text evidence="2">Belongs to the EamA transporter family.</text>
</comment>
<keyword evidence="10" id="KW-1185">Reference proteome</keyword>
<feature type="transmembrane region" description="Helical" evidence="7">
    <location>
        <begin position="176"/>
        <end position="196"/>
    </location>
</feature>
<feature type="transmembrane region" description="Helical" evidence="7">
    <location>
        <begin position="9"/>
        <end position="29"/>
    </location>
</feature>
<evidence type="ECO:0000256" key="5">
    <source>
        <dbReference type="ARBA" id="ARBA00022989"/>
    </source>
</evidence>
<evidence type="ECO:0000256" key="2">
    <source>
        <dbReference type="ARBA" id="ARBA00007362"/>
    </source>
</evidence>
<dbReference type="OrthoDB" id="9804865at2"/>
<feature type="transmembrane region" description="Helical" evidence="7">
    <location>
        <begin position="202"/>
        <end position="226"/>
    </location>
</feature>
<feature type="transmembrane region" description="Helical" evidence="7">
    <location>
        <begin position="96"/>
        <end position="115"/>
    </location>
</feature>
<dbReference type="Proteomes" id="UP000215694">
    <property type="component" value="Unassembled WGS sequence"/>
</dbReference>
<feature type="transmembrane region" description="Helical" evidence="7">
    <location>
        <begin position="122"/>
        <end position="139"/>
    </location>
</feature>
<evidence type="ECO:0000256" key="3">
    <source>
        <dbReference type="ARBA" id="ARBA00022475"/>
    </source>
</evidence>
<feature type="domain" description="EamA" evidence="8">
    <location>
        <begin position="6"/>
        <end position="138"/>
    </location>
</feature>
<evidence type="ECO:0000256" key="1">
    <source>
        <dbReference type="ARBA" id="ARBA00004651"/>
    </source>
</evidence>
<comment type="caution">
    <text evidence="9">The sequence shown here is derived from an EMBL/GenBank/DDBJ whole genome shotgun (WGS) entry which is preliminary data.</text>
</comment>
<evidence type="ECO:0000256" key="4">
    <source>
        <dbReference type="ARBA" id="ARBA00022692"/>
    </source>
</evidence>
<feature type="transmembrane region" description="Helical" evidence="7">
    <location>
        <begin position="35"/>
        <end position="54"/>
    </location>
</feature>
<reference evidence="9 10" key="1">
    <citation type="journal article" date="2017" name="Genome Announc.">
        <title>Draft Genome Sequence of Romboutsia weinsteinii sp. nov. Strain CCRI-19649(T) Isolated from Surface Water.</title>
        <authorList>
            <person name="Maheux A.F."/>
            <person name="Boudreau D.K."/>
            <person name="Berube E."/>
            <person name="Boissinot M."/>
            <person name="Cantin P."/>
            <person name="Raymond F."/>
            <person name="Corbeil J."/>
            <person name="Omar R.F."/>
            <person name="Bergeron M.G."/>
        </authorList>
    </citation>
    <scope>NUCLEOTIDE SEQUENCE [LARGE SCALE GENOMIC DNA]</scope>
    <source>
        <strain evidence="9 10">CCRI-19649</strain>
    </source>
</reference>
<evidence type="ECO:0000256" key="7">
    <source>
        <dbReference type="SAM" id="Phobius"/>
    </source>
</evidence>
<proteinExistence type="inferred from homology"/>
<dbReference type="InterPro" id="IPR051258">
    <property type="entry name" value="Diverse_Substrate_Transporter"/>
</dbReference>
<dbReference type="InterPro" id="IPR000620">
    <property type="entry name" value="EamA_dom"/>
</dbReference>
<keyword evidence="4 7" id="KW-0812">Transmembrane</keyword>
<feature type="domain" description="EamA" evidence="8">
    <location>
        <begin position="147"/>
        <end position="278"/>
    </location>
</feature>
<feature type="transmembrane region" description="Helical" evidence="7">
    <location>
        <begin position="66"/>
        <end position="90"/>
    </location>
</feature>
<evidence type="ECO:0000313" key="9">
    <source>
        <dbReference type="EMBL" id="RDY26780.1"/>
    </source>
</evidence>
<name>A0A371J1X6_9FIRM</name>
<comment type="subcellular location">
    <subcellularLocation>
        <location evidence="1">Cell membrane</location>
        <topology evidence="1">Multi-pass membrane protein</topology>
    </subcellularLocation>
</comment>
<dbReference type="SUPFAM" id="SSF103481">
    <property type="entry name" value="Multidrug resistance efflux transporter EmrE"/>
    <property type="match status" value="2"/>
</dbReference>
<dbReference type="InterPro" id="IPR037185">
    <property type="entry name" value="EmrE-like"/>
</dbReference>
<dbReference type="AlphaFoldDB" id="A0A371J1X6"/>
<gene>
    <name evidence="9" type="ORF">CHL78_011965</name>
</gene>
<feature type="transmembrane region" description="Helical" evidence="7">
    <location>
        <begin position="247"/>
        <end position="280"/>
    </location>
</feature>
<evidence type="ECO:0000256" key="6">
    <source>
        <dbReference type="ARBA" id="ARBA00023136"/>
    </source>
</evidence>
<evidence type="ECO:0000313" key="10">
    <source>
        <dbReference type="Proteomes" id="UP000215694"/>
    </source>
</evidence>
<dbReference type="RefSeq" id="WP_094369400.1">
    <property type="nucleotide sequence ID" value="NZ_NOJY02000020.1"/>
</dbReference>
<evidence type="ECO:0000259" key="8">
    <source>
        <dbReference type="Pfam" id="PF00892"/>
    </source>
</evidence>
<dbReference type="EMBL" id="NOJY02000020">
    <property type="protein sequence ID" value="RDY26780.1"/>
    <property type="molecule type" value="Genomic_DNA"/>
</dbReference>
<accession>A0A371J1X6</accession>
<keyword evidence="3" id="KW-1003">Cell membrane</keyword>